<dbReference type="GO" id="GO:0003700">
    <property type="term" value="F:DNA-binding transcription factor activity"/>
    <property type="evidence" value="ECO:0007669"/>
    <property type="project" value="InterPro"/>
</dbReference>
<name>A0AB36RI85_9CORY</name>
<dbReference type="GO" id="GO:0003677">
    <property type="term" value="F:DNA binding"/>
    <property type="evidence" value="ECO:0007669"/>
    <property type="project" value="UniProtKB-KW"/>
</dbReference>
<proteinExistence type="predicted"/>
<dbReference type="InterPro" id="IPR036388">
    <property type="entry name" value="WH-like_DNA-bd_sf"/>
</dbReference>
<evidence type="ECO:0000256" key="2">
    <source>
        <dbReference type="ARBA" id="ARBA00023125"/>
    </source>
</evidence>
<dbReference type="InterPro" id="IPR014036">
    <property type="entry name" value="DeoR-like_C"/>
</dbReference>
<feature type="domain" description="HTH deoR-type" evidence="4">
    <location>
        <begin position="4"/>
        <end position="59"/>
    </location>
</feature>
<dbReference type="InterPro" id="IPR018356">
    <property type="entry name" value="Tscrpt_reg_HTH_DeoR_CS"/>
</dbReference>
<dbReference type="SMART" id="SM00420">
    <property type="entry name" value="HTH_DEOR"/>
    <property type="match status" value="1"/>
</dbReference>
<dbReference type="InterPro" id="IPR001034">
    <property type="entry name" value="DeoR_HTH"/>
</dbReference>
<evidence type="ECO:0000313" key="5">
    <source>
        <dbReference type="EMBL" id="PAT09816.1"/>
    </source>
</evidence>
<dbReference type="PANTHER" id="PTHR30363">
    <property type="entry name" value="HTH-TYPE TRANSCRIPTIONAL REGULATOR SRLR-RELATED"/>
    <property type="match status" value="1"/>
</dbReference>
<accession>A0AB36RI85</accession>
<dbReference type="SUPFAM" id="SSF46785">
    <property type="entry name" value="Winged helix' DNA-binding domain"/>
    <property type="match status" value="1"/>
</dbReference>
<keyword evidence="3" id="KW-0804">Transcription</keyword>
<evidence type="ECO:0000313" key="6">
    <source>
        <dbReference type="Proteomes" id="UP000218041"/>
    </source>
</evidence>
<keyword evidence="2" id="KW-0238">DNA-binding</keyword>
<dbReference type="InterPro" id="IPR050313">
    <property type="entry name" value="Carb_Metab_HTH_regulators"/>
</dbReference>
<organism evidence="5 6">
    <name type="scientific">Corynebacterium hadale</name>
    <dbReference type="NCBI Taxonomy" id="2026255"/>
    <lineage>
        <taxon>Bacteria</taxon>
        <taxon>Bacillati</taxon>
        <taxon>Actinomycetota</taxon>
        <taxon>Actinomycetes</taxon>
        <taxon>Mycobacteriales</taxon>
        <taxon>Corynebacteriaceae</taxon>
        <taxon>Corynebacterium</taxon>
    </lineage>
</organism>
<dbReference type="SMART" id="SM01134">
    <property type="entry name" value="DeoRC"/>
    <property type="match status" value="1"/>
</dbReference>
<dbReference type="Proteomes" id="UP000218041">
    <property type="component" value="Unassembled WGS sequence"/>
</dbReference>
<dbReference type="PROSITE" id="PS00894">
    <property type="entry name" value="HTH_DEOR_1"/>
    <property type="match status" value="1"/>
</dbReference>
<dbReference type="SUPFAM" id="SSF100950">
    <property type="entry name" value="NagB/RpiA/CoA transferase-like"/>
    <property type="match status" value="1"/>
</dbReference>
<dbReference type="PROSITE" id="PS51000">
    <property type="entry name" value="HTH_DEOR_2"/>
    <property type="match status" value="1"/>
</dbReference>
<reference evidence="5 6" key="1">
    <citation type="submission" date="2017-08" db="EMBL/GenBank/DDBJ databases">
        <title>Whole genome sequences of 6 clinical strains closest to Corynebacterium imitans.</title>
        <authorList>
            <person name="Bernier A.-M."/>
            <person name="Burdz T."/>
            <person name="Bernard K."/>
        </authorList>
    </citation>
    <scope>NUCLEOTIDE SEQUENCE [LARGE SCALE GENOMIC DNA]</scope>
    <source>
        <strain evidence="5 6">NML92-0415</strain>
    </source>
</reference>
<comment type="caution">
    <text evidence="5">The sequence shown here is derived from an EMBL/GenBank/DDBJ whole genome shotgun (WGS) entry which is preliminary data.</text>
</comment>
<dbReference type="Gene3D" id="1.10.10.10">
    <property type="entry name" value="Winged helix-like DNA-binding domain superfamily/Winged helix DNA-binding domain"/>
    <property type="match status" value="1"/>
</dbReference>
<dbReference type="InterPro" id="IPR036390">
    <property type="entry name" value="WH_DNA-bd_sf"/>
</dbReference>
<dbReference type="RefSeq" id="WP_095555535.1">
    <property type="nucleotide sequence ID" value="NZ_NSGP01000014.1"/>
</dbReference>
<dbReference type="EMBL" id="NSGP01000014">
    <property type="protein sequence ID" value="PAT09816.1"/>
    <property type="molecule type" value="Genomic_DNA"/>
</dbReference>
<sequence length="270" mass="28597">MSQQTLRQAALMDELRLRGDTKTVDLADTLGVSSMTVHRDLRTLASAGKVELFRGGARLKHGEFRERDVAIRRATNTQIKQALATRAAALIEPGMVIALDDSTTVGAMVDAALGAHPAGLITHSLSVLNHIATTARPQEGLVLTGLGGRYVAATDSFLGASTCRAMDTLTASMSFVSTTAINGDALCHPDEDAAVTKTALIGLGQRKVLVVDSSKFAVEGMHFVAKLSAFDDIVIDQHTTDQHNRVLEESGATIHVVRTDQPARATTTAS</sequence>
<evidence type="ECO:0000256" key="3">
    <source>
        <dbReference type="ARBA" id="ARBA00023163"/>
    </source>
</evidence>
<evidence type="ECO:0000256" key="1">
    <source>
        <dbReference type="ARBA" id="ARBA00023015"/>
    </source>
</evidence>
<protein>
    <submittedName>
        <fullName evidence="5">DeoR family transcriptional regulator</fullName>
    </submittedName>
</protein>
<gene>
    <name evidence="5" type="ORF">CKJ80_09555</name>
</gene>
<keyword evidence="1" id="KW-0805">Transcription regulation</keyword>
<dbReference type="InterPro" id="IPR037171">
    <property type="entry name" value="NagB/RpiA_transferase-like"/>
</dbReference>
<dbReference type="Pfam" id="PF00455">
    <property type="entry name" value="DeoRC"/>
    <property type="match status" value="1"/>
</dbReference>
<dbReference type="AlphaFoldDB" id="A0AB36RI85"/>
<dbReference type="Pfam" id="PF08220">
    <property type="entry name" value="HTH_DeoR"/>
    <property type="match status" value="1"/>
</dbReference>
<evidence type="ECO:0000259" key="4">
    <source>
        <dbReference type="PROSITE" id="PS51000"/>
    </source>
</evidence>
<dbReference type="PANTHER" id="PTHR30363:SF44">
    <property type="entry name" value="AGA OPERON TRANSCRIPTIONAL REPRESSOR-RELATED"/>
    <property type="match status" value="1"/>
</dbReference>